<organism evidence="5 6">
    <name type="scientific">Ralstonia insidiosa</name>
    <dbReference type="NCBI Taxonomy" id="190721"/>
    <lineage>
        <taxon>Bacteria</taxon>
        <taxon>Pseudomonadati</taxon>
        <taxon>Pseudomonadota</taxon>
        <taxon>Betaproteobacteria</taxon>
        <taxon>Burkholderiales</taxon>
        <taxon>Burkholderiaceae</taxon>
        <taxon>Ralstonia</taxon>
    </lineage>
</organism>
<dbReference type="RefSeq" id="WP_064808975.1">
    <property type="nucleotide sequence ID" value="NZ_CP016023.1"/>
</dbReference>
<evidence type="ECO:0000256" key="1">
    <source>
        <dbReference type="ARBA" id="ARBA00022679"/>
    </source>
</evidence>
<dbReference type="CDD" id="cd00830">
    <property type="entry name" value="KAS_III"/>
    <property type="match status" value="1"/>
</dbReference>
<dbReference type="GO" id="GO:0006633">
    <property type="term" value="P:fatty acid biosynthetic process"/>
    <property type="evidence" value="ECO:0007669"/>
    <property type="project" value="InterPro"/>
</dbReference>
<keyword evidence="6" id="KW-1185">Reference proteome</keyword>
<protein>
    <submittedName>
        <fullName evidence="5">3-oxoacyl-ACP synthase</fullName>
    </submittedName>
</protein>
<sequence>MLPIHLLSTGKALPEQRVTSAELDTRLGHSAGYVRKKSGIDVRHHATLAEHQSALAGAAVRDALRRANVPAASIDLLISASGVQEQALPNTATRILEPAGLPAGTPAFDVNASCLSFVTALHVAANLLTTGAYRRIAVVASDLASRGINWSDAETALIFGDGAAAVIVEAAPAASGAGIHAYRMETYPAGKTFCEIPAGGTRRNPRTGAQASDYLFHMDGKRVFKLASQLMDGFLDRLFAGSRYTLRDMHVVVPHQASHLGMQHLRKRLGVPEASVVDIYAQHGNQVAASIPTALHEAITSGRIAPGRPVLLVGTAAGLTLGGMVLTT</sequence>
<dbReference type="STRING" id="190721.ACS15_5790"/>
<evidence type="ECO:0000256" key="2">
    <source>
        <dbReference type="ARBA" id="ARBA00023315"/>
    </source>
</evidence>
<reference evidence="6" key="1">
    <citation type="submission" date="2016-06" db="EMBL/GenBank/DDBJ databases">
        <authorList>
            <person name="Xu Y."/>
            <person name="Nagy A."/>
            <person name="Yan X."/>
            <person name="Kim S.W."/>
            <person name="Haley B."/>
            <person name="Liu N.T."/>
            <person name="Nou X."/>
        </authorList>
    </citation>
    <scope>NUCLEOTIDE SEQUENCE [LARGE SCALE GENOMIC DNA]</scope>
    <source>
        <strain evidence="6">ATCC 49129</strain>
    </source>
</reference>
<evidence type="ECO:0000313" key="5">
    <source>
        <dbReference type="EMBL" id="ANJ76047.1"/>
    </source>
</evidence>
<evidence type="ECO:0000313" key="6">
    <source>
        <dbReference type="Proteomes" id="UP000078572"/>
    </source>
</evidence>
<dbReference type="GO" id="GO:0044550">
    <property type="term" value="P:secondary metabolite biosynthetic process"/>
    <property type="evidence" value="ECO:0007669"/>
    <property type="project" value="TreeGrafter"/>
</dbReference>
<accession>A0A192A6Y0</accession>
<dbReference type="GeneID" id="61529646"/>
<dbReference type="InterPro" id="IPR016039">
    <property type="entry name" value="Thiolase-like"/>
</dbReference>
<dbReference type="Pfam" id="PF08545">
    <property type="entry name" value="ACP_syn_III"/>
    <property type="match status" value="1"/>
</dbReference>
<dbReference type="SUPFAM" id="SSF53901">
    <property type="entry name" value="Thiolase-like"/>
    <property type="match status" value="1"/>
</dbReference>
<keyword evidence="2" id="KW-0012">Acyltransferase</keyword>
<name>A0A192A6Y0_9RALS</name>
<dbReference type="EMBL" id="CP016023">
    <property type="protein sequence ID" value="ANJ76047.1"/>
    <property type="molecule type" value="Genomic_DNA"/>
</dbReference>
<dbReference type="PANTHER" id="PTHR34069">
    <property type="entry name" value="3-OXOACYL-[ACYL-CARRIER-PROTEIN] SYNTHASE 3"/>
    <property type="match status" value="1"/>
</dbReference>
<dbReference type="GO" id="GO:0004315">
    <property type="term" value="F:3-oxoacyl-[acyl-carrier-protein] synthase activity"/>
    <property type="evidence" value="ECO:0007669"/>
    <property type="project" value="InterPro"/>
</dbReference>
<evidence type="ECO:0000259" key="3">
    <source>
        <dbReference type="Pfam" id="PF08541"/>
    </source>
</evidence>
<dbReference type="InterPro" id="IPR013751">
    <property type="entry name" value="ACP_syn_III_N"/>
</dbReference>
<dbReference type="Gene3D" id="3.40.47.10">
    <property type="match status" value="1"/>
</dbReference>
<evidence type="ECO:0000259" key="4">
    <source>
        <dbReference type="Pfam" id="PF08545"/>
    </source>
</evidence>
<feature type="domain" description="Beta-ketoacyl-[acyl-carrier-protein] synthase III C-terminal" evidence="3">
    <location>
        <begin position="243"/>
        <end position="327"/>
    </location>
</feature>
<gene>
    <name evidence="5" type="ORF">A9Y76_26720</name>
</gene>
<dbReference type="Pfam" id="PF08541">
    <property type="entry name" value="ACP_syn_III_C"/>
    <property type="match status" value="1"/>
</dbReference>
<dbReference type="AlphaFoldDB" id="A0A192A6Y0"/>
<proteinExistence type="predicted"/>
<dbReference type="OrthoDB" id="9815506at2"/>
<dbReference type="PANTHER" id="PTHR34069:SF2">
    <property type="entry name" value="BETA-KETOACYL-[ACYL-CARRIER-PROTEIN] SYNTHASE III"/>
    <property type="match status" value="1"/>
</dbReference>
<keyword evidence="1" id="KW-0808">Transferase</keyword>
<feature type="domain" description="Beta-ketoacyl-[acyl-carrier-protein] synthase III N-terminal" evidence="4">
    <location>
        <begin position="108"/>
        <end position="187"/>
    </location>
</feature>
<dbReference type="Proteomes" id="UP000078572">
    <property type="component" value="Chromosome 2"/>
</dbReference>
<dbReference type="InterPro" id="IPR013747">
    <property type="entry name" value="ACP_syn_III_C"/>
</dbReference>